<dbReference type="InterPro" id="IPR004437">
    <property type="entry name" value="ParB/RepB/Spo0J"/>
</dbReference>
<dbReference type="SUPFAM" id="SSF109709">
    <property type="entry name" value="KorB DNA-binding domain-like"/>
    <property type="match status" value="1"/>
</dbReference>
<keyword evidence="2" id="KW-0238">DNA-binding</keyword>
<dbReference type="InterPro" id="IPR003115">
    <property type="entry name" value="ParB_N"/>
</dbReference>
<dbReference type="GO" id="GO:0003677">
    <property type="term" value="F:DNA binding"/>
    <property type="evidence" value="ECO:0007669"/>
    <property type="project" value="UniProtKB-KW"/>
</dbReference>
<dbReference type="AlphaFoldDB" id="A0A644VI52"/>
<keyword evidence="1" id="KW-0159">Chromosome partition</keyword>
<dbReference type="InterPro" id="IPR041468">
    <property type="entry name" value="HTH_ParB/Spo0J"/>
</dbReference>
<dbReference type="SMART" id="SM00470">
    <property type="entry name" value="ParB"/>
    <property type="match status" value="1"/>
</dbReference>
<dbReference type="Gene3D" id="3.90.1530.30">
    <property type="match status" value="1"/>
</dbReference>
<dbReference type="EMBL" id="VSSQ01000316">
    <property type="protein sequence ID" value="MPL90940.1"/>
    <property type="molecule type" value="Genomic_DNA"/>
</dbReference>
<dbReference type="InterPro" id="IPR036086">
    <property type="entry name" value="ParB/Sulfiredoxin_sf"/>
</dbReference>
<proteinExistence type="predicted"/>
<dbReference type="PANTHER" id="PTHR33375">
    <property type="entry name" value="CHROMOSOME-PARTITIONING PROTEIN PARB-RELATED"/>
    <property type="match status" value="1"/>
</dbReference>
<reference evidence="5" key="1">
    <citation type="submission" date="2019-08" db="EMBL/GenBank/DDBJ databases">
        <authorList>
            <person name="Kucharzyk K."/>
            <person name="Murdoch R.W."/>
            <person name="Higgins S."/>
            <person name="Loffler F."/>
        </authorList>
    </citation>
    <scope>NUCLEOTIDE SEQUENCE</scope>
</reference>
<feature type="coiled-coil region" evidence="3">
    <location>
        <begin position="346"/>
        <end position="373"/>
    </location>
</feature>
<accession>A0A644VI52</accession>
<dbReference type="PANTHER" id="PTHR33375:SF1">
    <property type="entry name" value="CHROMOSOME-PARTITIONING PROTEIN PARB-RELATED"/>
    <property type="match status" value="1"/>
</dbReference>
<dbReference type="Gene3D" id="1.10.10.2830">
    <property type="match status" value="1"/>
</dbReference>
<dbReference type="CDD" id="cd16393">
    <property type="entry name" value="SPO0J_N"/>
    <property type="match status" value="1"/>
</dbReference>
<dbReference type="SUPFAM" id="SSF110849">
    <property type="entry name" value="ParB/Sulfiredoxin"/>
    <property type="match status" value="1"/>
</dbReference>
<keyword evidence="3" id="KW-0175">Coiled coil</keyword>
<organism evidence="5">
    <name type="scientific">bioreactor metagenome</name>
    <dbReference type="NCBI Taxonomy" id="1076179"/>
    <lineage>
        <taxon>unclassified sequences</taxon>
        <taxon>metagenomes</taxon>
        <taxon>ecological metagenomes</taxon>
    </lineage>
</organism>
<sequence>MQTIEYISTGDIRSSELNPRKTFDENSIAELSKSITEVGILQPIILRLSHFKKGLESYELVCGERRWRAAKQVGLERVPAIVREMNDQEALDLMITENLQRKDVSLLEEAEAFQNLITHRKYDIATLVSRFGKSEYYIRHRLKLNDLIPEFKNLLNQDVIGLGHATEICKLQAKDQKELYNNSYSEESRSKHWWTGFTIKQLKSNIEREFTLKLEEAPFSLDDKTLDKKAGPCTTCPKNTASNLILFPDSPSTGVCLDRSCFKRKSDIHFDRELKRVQEDEPGVILAYPGYLYGEEEKRVADLKKNGTPAVEVSWKTGWMEVSEPEKPEVPQESEFDDPDDYKEALSDYEVEVSDYEEQVKEYQEKLNAGVLRKAFMLAGNNKGKVVFLEPREQEESQSSGNTGTDYAGQQIQELESKDRRNQELTFEKLYVSAKGLLKDEGYHNITDQLSENEMTALYVIMLSRVTDELEVEIYGDQKNRYIKNEEKLPAALKLSPEQGLKIIRNWLRRELDSANPIYLISEAKALIEIARERYPEQLTQVELELQGKYLKRKEKIDKLIEDLKTSTGKSL</sequence>
<evidence type="ECO:0000259" key="4">
    <source>
        <dbReference type="SMART" id="SM00470"/>
    </source>
</evidence>
<evidence type="ECO:0000256" key="3">
    <source>
        <dbReference type="SAM" id="Coils"/>
    </source>
</evidence>
<protein>
    <submittedName>
        <fullName evidence="5">Nucleoid occlusion protein</fullName>
    </submittedName>
</protein>
<evidence type="ECO:0000256" key="2">
    <source>
        <dbReference type="ARBA" id="ARBA00023125"/>
    </source>
</evidence>
<feature type="domain" description="ParB-like N-terminal" evidence="4">
    <location>
        <begin position="5"/>
        <end position="99"/>
    </location>
</feature>
<dbReference type="NCBIfam" id="TIGR00180">
    <property type="entry name" value="parB_part"/>
    <property type="match status" value="1"/>
</dbReference>
<dbReference type="Pfam" id="PF02195">
    <property type="entry name" value="ParB_N"/>
    <property type="match status" value="1"/>
</dbReference>
<name>A0A644VI52_9ZZZZ</name>
<dbReference type="GO" id="GO:0007059">
    <property type="term" value="P:chromosome segregation"/>
    <property type="evidence" value="ECO:0007669"/>
    <property type="project" value="UniProtKB-KW"/>
</dbReference>
<dbReference type="Pfam" id="PF17762">
    <property type="entry name" value="HTH_ParB"/>
    <property type="match status" value="1"/>
</dbReference>
<comment type="caution">
    <text evidence="5">The sequence shown here is derived from an EMBL/GenBank/DDBJ whole genome shotgun (WGS) entry which is preliminary data.</text>
</comment>
<dbReference type="InterPro" id="IPR050336">
    <property type="entry name" value="Chromosome_partition/occlusion"/>
</dbReference>
<dbReference type="GO" id="GO:0005694">
    <property type="term" value="C:chromosome"/>
    <property type="evidence" value="ECO:0007669"/>
    <property type="project" value="TreeGrafter"/>
</dbReference>
<evidence type="ECO:0000256" key="1">
    <source>
        <dbReference type="ARBA" id="ARBA00022829"/>
    </source>
</evidence>
<evidence type="ECO:0000313" key="5">
    <source>
        <dbReference type="EMBL" id="MPL90940.1"/>
    </source>
</evidence>
<dbReference type="FunFam" id="3.90.1530.30:FF:000001">
    <property type="entry name" value="Chromosome partitioning protein ParB"/>
    <property type="match status" value="1"/>
</dbReference>
<gene>
    <name evidence="5" type="primary">noc_11</name>
    <name evidence="5" type="ORF">SDC9_36998</name>
</gene>